<organism evidence="1 2">
    <name type="scientific">Clavibacter michiganensis</name>
    <dbReference type="NCBI Taxonomy" id="28447"/>
    <lineage>
        <taxon>Bacteria</taxon>
        <taxon>Bacillati</taxon>
        <taxon>Actinomycetota</taxon>
        <taxon>Actinomycetes</taxon>
        <taxon>Micrococcales</taxon>
        <taxon>Microbacteriaceae</taxon>
        <taxon>Clavibacter</taxon>
    </lineage>
</organism>
<dbReference type="EMBL" id="MDJW01000007">
    <property type="protein sequence ID" value="OUE21377.1"/>
    <property type="molecule type" value="Genomic_DNA"/>
</dbReference>
<proteinExistence type="predicted"/>
<dbReference type="AlphaFoldDB" id="A0A251YAU5"/>
<gene>
    <name evidence="1" type="ORF">BFL34_00729</name>
</gene>
<dbReference type="RefSeq" id="WP_143332023.1">
    <property type="nucleotide sequence ID" value="NZ_MDJW01000007.1"/>
</dbReference>
<sequence>MHGDRRAIDMMQVFVSWSGKQAQEVAKALREHLPPMLDQRVEFFVSAEDIAKGARGLSIIAAQLETAQFGLVVVTPQNVDAPWINFEAGALGKSLIEGKVAPILIGMTDAEVKGPIKQFQNTVATSKTDMYRLIESINSELPDPFSTRSLKTLFDGSWTDLIKAVEDATAEHAEAEVTQRLERADADVLSEVLTTVRALQRDIDRLSAPQVKPYEGLQFGPATIASTSQQARRAPRSNVPMYSDEAAPVFPLNQETLVFDVKRHTQVAWLDGRLVLPIGSKIELFDPATSTHGTAVVVGVRLLNGTSKVPNQVCLDCEVEARWWEPVEERHRKEDAGQA</sequence>
<evidence type="ECO:0000313" key="1">
    <source>
        <dbReference type="EMBL" id="OUE21377.1"/>
    </source>
</evidence>
<name>A0A251YAU5_9MICO</name>
<accession>A0A251YAU5</accession>
<dbReference type="InterPro" id="IPR035897">
    <property type="entry name" value="Toll_tir_struct_dom_sf"/>
</dbReference>
<dbReference type="SUPFAM" id="SSF52200">
    <property type="entry name" value="Toll/Interleukin receptor TIR domain"/>
    <property type="match status" value="1"/>
</dbReference>
<comment type="caution">
    <text evidence="1">The sequence shown here is derived from an EMBL/GenBank/DDBJ whole genome shotgun (WGS) entry which is preliminary data.</text>
</comment>
<dbReference type="Proteomes" id="UP000194837">
    <property type="component" value="Unassembled WGS sequence"/>
</dbReference>
<evidence type="ECO:0000313" key="2">
    <source>
        <dbReference type="Proteomes" id="UP000194837"/>
    </source>
</evidence>
<reference evidence="1 2" key="1">
    <citation type="submission" date="2016-08" db="EMBL/GenBank/DDBJ databases">
        <title>Genome sequence of Clavibacter michiganensis spp strain CFBP7494.</title>
        <authorList>
            <person name="Thapa S.P."/>
            <person name="Coaker G."/>
            <person name="Jacques M.-A."/>
        </authorList>
    </citation>
    <scope>NUCLEOTIDE SEQUENCE [LARGE SCALE GENOMIC DNA]</scope>
    <source>
        <strain evidence="1">CFBP7494</strain>
    </source>
</reference>
<protein>
    <submittedName>
        <fullName evidence="1">Uncharacterized protein</fullName>
    </submittedName>
</protein>
<dbReference type="Gene3D" id="3.40.50.10140">
    <property type="entry name" value="Toll/interleukin-1 receptor homology (TIR) domain"/>
    <property type="match status" value="1"/>
</dbReference>